<reference evidence="8 9" key="1">
    <citation type="submission" date="2020-08" db="EMBL/GenBank/DDBJ databases">
        <title>Aphidius gifuensis genome sequencing and assembly.</title>
        <authorList>
            <person name="Du Z."/>
        </authorList>
    </citation>
    <scope>NUCLEOTIDE SEQUENCE [LARGE SCALE GENOMIC DNA]</scope>
    <source>
        <strain evidence="8">YNYX2018</strain>
        <tissue evidence="8">Adults</tissue>
    </source>
</reference>
<evidence type="ECO:0000256" key="2">
    <source>
        <dbReference type="ARBA" id="ARBA00022670"/>
    </source>
</evidence>
<dbReference type="PRINTS" id="PR00722">
    <property type="entry name" value="CHYMOTRYPSIN"/>
</dbReference>
<evidence type="ECO:0000256" key="6">
    <source>
        <dbReference type="SAM" id="SignalP"/>
    </source>
</evidence>
<comment type="similarity">
    <text evidence="1">Belongs to the peptidase S1 family.</text>
</comment>
<evidence type="ECO:0000313" key="9">
    <source>
        <dbReference type="Proteomes" id="UP000639338"/>
    </source>
</evidence>
<evidence type="ECO:0000313" key="8">
    <source>
        <dbReference type="EMBL" id="KAF7996555.1"/>
    </source>
</evidence>
<dbReference type="CDD" id="cd00190">
    <property type="entry name" value="Tryp_SPc"/>
    <property type="match status" value="1"/>
</dbReference>
<dbReference type="Proteomes" id="UP000639338">
    <property type="component" value="Unassembled WGS sequence"/>
</dbReference>
<dbReference type="AlphaFoldDB" id="A0A834XZJ6"/>
<keyword evidence="2" id="KW-0645">Protease</keyword>
<evidence type="ECO:0000256" key="5">
    <source>
        <dbReference type="ARBA" id="ARBA00023157"/>
    </source>
</evidence>
<dbReference type="PANTHER" id="PTHR24276">
    <property type="entry name" value="POLYSERASE-RELATED"/>
    <property type="match status" value="1"/>
</dbReference>
<dbReference type="SUPFAM" id="SSF50494">
    <property type="entry name" value="Trypsin-like serine proteases"/>
    <property type="match status" value="1"/>
</dbReference>
<dbReference type="OrthoDB" id="6380398at2759"/>
<keyword evidence="4" id="KW-0720">Serine protease</keyword>
<keyword evidence="5" id="KW-1015">Disulfide bond</keyword>
<accession>A0A834XZJ6</accession>
<dbReference type="PANTHER" id="PTHR24276:SF98">
    <property type="entry name" value="FI18310P1-RELATED"/>
    <property type="match status" value="1"/>
</dbReference>
<evidence type="ECO:0000256" key="3">
    <source>
        <dbReference type="ARBA" id="ARBA00022801"/>
    </source>
</evidence>
<feature type="chain" id="PRO_5032883181" description="Peptidase S1 domain-containing protein" evidence="6">
    <location>
        <begin position="23"/>
        <end position="258"/>
    </location>
</feature>
<evidence type="ECO:0000259" key="7">
    <source>
        <dbReference type="PROSITE" id="PS50240"/>
    </source>
</evidence>
<gene>
    <name evidence="8" type="ORF">HCN44_002201</name>
</gene>
<feature type="domain" description="Peptidase S1" evidence="7">
    <location>
        <begin position="28"/>
        <end position="256"/>
    </location>
</feature>
<dbReference type="InterPro" id="IPR001314">
    <property type="entry name" value="Peptidase_S1A"/>
</dbReference>
<sequence>MFFFLHLAVVVVLMLITNVCDAKKANEIIGGTTTSIAEYPFIVSIQWLNIHYCGGTLISSSFVLTTASCVSFEAGSFVTNFQVLAGTNDKLNTFRNAKIRNVIYIILHYNYVPYNFWENDLAILKLDRPFNMHTISIRKIAVSTSQKLFVMHYKTAGWGDRSIPHFQITQYLQKIKLKSIDKQVCHTIFGQGLSPFQGCAKVIYPNQELSMGDSGNPMVINNELVGVISAYSRVKGKFIIFTEIWNYNNWIRGVMAVF</sequence>
<dbReference type="SMART" id="SM00020">
    <property type="entry name" value="Tryp_SPc"/>
    <property type="match status" value="1"/>
</dbReference>
<name>A0A834XZJ6_APHGI</name>
<protein>
    <recommendedName>
        <fullName evidence="7">Peptidase S1 domain-containing protein</fullName>
    </recommendedName>
</protein>
<dbReference type="InterPro" id="IPR050430">
    <property type="entry name" value="Peptidase_S1"/>
</dbReference>
<dbReference type="PROSITE" id="PS50240">
    <property type="entry name" value="TRYPSIN_DOM"/>
    <property type="match status" value="1"/>
</dbReference>
<organism evidence="8 9">
    <name type="scientific">Aphidius gifuensis</name>
    <name type="common">Parasitoid wasp</name>
    <dbReference type="NCBI Taxonomy" id="684658"/>
    <lineage>
        <taxon>Eukaryota</taxon>
        <taxon>Metazoa</taxon>
        <taxon>Ecdysozoa</taxon>
        <taxon>Arthropoda</taxon>
        <taxon>Hexapoda</taxon>
        <taxon>Insecta</taxon>
        <taxon>Pterygota</taxon>
        <taxon>Neoptera</taxon>
        <taxon>Endopterygota</taxon>
        <taxon>Hymenoptera</taxon>
        <taxon>Apocrita</taxon>
        <taxon>Ichneumonoidea</taxon>
        <taxon>Braconidae</taxon>
        <taxon>Aphidiinae</taxon>
        <taxon>Aphidius</taxon>
    </lineage>
</organism>
<feature type="signal peptide" evidence="6">
    <location>
        <begin position="1"/>
        <end position="22"/>
    </location>
</feature>
<comment type="caution">
    <text evidence="8">The sequence shown here is derived from an EMBL/GenBank/DDBJ whole genome shotgun (WGS) entry which is preliminary data.</text>
</comment>
<keyword evidence="9" id="KW-1185">Reference proteome</keyword>
<dbReference type="GO" id="GO:0006508">
    <property type="term" value="P:proteolysis"/>
    <property type="evidence" value="ECO:0007669"/>
    <property type="project" value="UniProtKB-KW"/>
</dbReference>
<dbReference type="Pfam" id="PF00089">
    <property type="entry name" value="Trypsin"/>
    <property type="match status" value="1"/>
</dbReference>
<dbReference type="InterPro" id="IPR009003">
    <property type="entry name" value="Peptidase_S1_PA"/>
</dbReference>
<dbReference type="InterPro" id="IPR001254">
    <property type="entry name" value="Trypsin_dom"/>
</dbReference>
<keyword evidence="6" id="KW-0732">Signal</keyword>
<dbReference type="EMBL" id="JACMRX010000001">
    <property type="protein sequence ID" value="KAF7996555.1"/>
    <property type="molecule type" value="Genomic_DNA"/>
</dbReference>
<evidence type="ECO:0000256" key="1">
    <source>
        <dbReference type="ARBA" id="ARBA00007664"/>
    </source>
</evidence>
<dbReference type="FunFam" id="2.40.10.10:FF:000068">
    <property type="entry name" value="transmembrane protease serine 2"/>
    <property type="match status" value="1"/>
</dbReference>
<dbReference type="GO" id="GO:0004252">
    <property type="term" value="F:serine-type endopeptidase activity"/>
    <property type="evidence" value="ECO:0007669"/>
    <property type="project" value="InterPro"/>
</dbReference>
<evidence type="ECO:0000256" key="4">
    <source>
        <dbReference type="ARBA" id="ARBA00022825"/>
    </source>
</evidence>
<dbReference type="Gene3D" id="2.40.10.10">
    <property type="entry name" value="Trypsin-like serine proteases"/>
    <property type="match status" value="1"/>
</dbReference>
<keyword evidence="3" id="KW-0378">Hydrolase</keyword>
<dbReference type="InterPro" id="IPR043504">
    <property type="entry name" value="Peptidase_S1_PA_chymotrypsin"/>
</dbReference>
<proteinExistence type="inferred from homology"/>